<feature type="transmembrane region" description="Helical" evidence="1">
    <location>
        <begin position="646"/>
        <end position="664"/>
    </location>
</feature>
<dbReference type="EMBL" id="VUNG01000062">
    <property type="protein sequence ID" value="MST85920.1"/>
    <property type="molecule type" value="Genomic_DNA"/>
</dbReference>
<dbReference type="InterPro" id="IPR015943">
    <property type="entry name" value="WD40/YVTN_repeat-like_dom_sf"/>
</dbReference>
<proteinExistence type="predicted"/>
<keyword evidence="1" id="KW-0472">Membrane</keyword>
<protein>
    <recommendedName>
        <fullName evidence="4">Flagellar protein FliS</fullName>
    </recommendedName>
</protein>
<dbReference type="RefSeq" id="WP_154535519.1">
    <property type="nucleotide sequence ID" value="NZ_VUNG01000062.1"/>
</dbReference>
<gene>
    <name evidence="2" type="ORF">FYJ73_14810</name>
</gene>
<evidence type="ECO:0008006" key="4">
    <source>
        <dbReference type="Google" id="ProtNLM"/>
    </source>
</evidence>
<keyword evidence="3" id="KW-1185">Reference proteome</keyword>
<dbReference type="Gene3D" id="2.130.10.10">
    <property type="entry name" value="YVTN repeat-like/Quinoprotein amine dehydrogenase"/>
    <property type="match status" value="1"/>
</dbReference>
<dbReference type="Proteomes" id="UP000438914">
    <property type="component" value="Unassembled WGS sequence"/>
</dbReference>
<sequence length="1054" mass="119891">MDKIVNKMSVMMMTNKPQHTDRLHHQGFPTASPTRRSPLWYLVLIVLFGAVLLTSCNKEKEKWGWDEIETYFDEPLASLSAEGDSVHWIGGEYGDLWRMTTQGRKHYKLSSDRIYCVVRHDSTYWIGHRNGGLAQYRFDGNAFLPIAHYPIDIKGLHYSVYDILWKAGRLYAATSQGLFALNDGHHRLQKIYPRDRSNSAPFVTPLIANLDARRLALATDSGLALVDTRSGEVQTIHAGNKVTWVQRQGSRLCYLAGDQYYEREPNGKEKTYVLPDVATSFFRTDKTYCFLSRTHAILTDDLHHFAHLQLRRPVPSKSSHVVTQSGGDDFVWLVTDHAVWQLPRHLSGSAPYPIVTACQDEGRLCFVDDHGNVFALTEGSKQARKIFDFIHTNAIIDCVADNGILYYLNNQQQIFRLSLGNHLWGNYLSHVPHEIFSTKRKVTAMGLLPAKTPILYIGVQDGMMKLPLDGHQAHNVASFRDKYVTSFYTAPDNQRIMIATLNDGLWTDQGDGPQPVFAHQNSNPRLTAIVNSYPPATLLATNDAICLQGGPDTVRVEGTAALLPVNDSVVYALLERGVMKLKVRGQRLRNEGTYFRDIKFHPQASLVSNGQLYLGCDLGVLSFKAGSERQTEWITMETSRITRRNLLEGTVLVLGTLLLIYLFLLRLRRSSRLELKARQHDLMRRLEAVKKYHDILSDEENHELQKIEDEIHQLGTHKRHSWRVSNQRFAAVSEQIMRLNSQAALYFVRLVLQQIDDIKQTELFDAHKLIDDSQQALNEGQPEQLGKQASVNATWLRQISAICQELNKDLSLLTGTLPVKDISDDLPALIDSYRKGLAIKPIHDMTPTLNTIRQRMEALRSDDVLTRLKRFVGQRLKDIATLEQQDKVTDTLAHQWEDMLPTMENTERIAVLRRLRHLDDRYRELHALQLLRHLVARYTAEETHGDDTHDTVHAIKSEIDQFYNALFRTDPRLTGSILQWSSSENQPARVLALLLANPKVKRLLLPGMLNVASNLNPVISRLVKGKLVPAGEDIRQYAERHPSSIADYILKLIA</sequence>
<organism evidence="2 3">
    <name type="scientific">Hallella mizrahii</name>
    <dbReference type="NCBI Taxonomy" id="2606637"/>
    <lineage>
        <taxon>Bacteria</taxon>
        <taxon>Pseudomonadati</taxon>
        <taxon>Bacteroidota</taxon>
        <taxon>Bacteroidia</taxon>
        <taxon>Bacteroidales</taxon>
        <taxon>Prevotellaceae</taxon>
        <taxon>Hallella</taxon>
    </lineage>
</organism>
<reference evidence="2 3" key="1">
    <citation type="submission" date="2019-08" db="EMBL/GenBank/DDBJ databases">
        <title>In-depth cultivation of the pig gut microbiome towards novel bacterial diversity and tailored functional studies.</title>
        <authorList>
            <person name="Wylensek D."/>
            <person name="Hitch T.C.A."/>
            <person name="Clavel T."/>
        </authorList>
    </citation>
    <scope>NUCLEOTIDE SEQUENCE [LARGE SCALE GENOMIC DNA]</scope>
    <source>
        <strain evidence="2 3">LKV-178-WT-2A</strain>
    </source>
</reference>
<keyword evidence="1" id="KW-1133">Transmembrane helix</keyword>
<keyword evidence="1" id="KW-0812">Transmembrane</keyword>
<dbReference type="SUPFAM" id="SSF63829">
    <property type="entry name" value="Calcium-dependent phosphotriesterase"/>
    <property type="match status" value="1"/>
</dbReference>
<comment type="caution">
    <text evidence="2">The sequence shown here is derived from an EMBL/GenBank/DDBJ whole genome shotgun (WGS) entry which is preliminary data.</text>
</comment>
<accession>A0A7K0KKD3</accession>
<feature type="transmembrane region" description="Helical" evidence="1">
    <location>
        <begin position="39"/>
        <end position="56"/>
    </location>
</feature>
<evidence type="ECO:0000313" key="3">
    <source>
        <dbReference type="Proteomes" id="UP000438914"/>
    </source>
</evidence>
<dbReference type="AlphaFoldDB" id="A0A7K0KKD3"/>
<dbReference type="SUPFAM" id="SSF69304">
    <property type="entry name" value="Tricorn protease N-terminal domain"/>
    <property type="match status" value="1"/>
</dbReference>
<evidence type="ECO:0000313" key="2">
    <source>
        <dbReference type="EMBL" id="MST85920.1"/>
    </source>
</evidence>
<name>A0A7K0KKD3_9BACT</name>
<evidence type="ECO:0000256" key="1">
    <source>
        <dbReference type="SAM" id="Phobius"/>
    </source>
</evidence>